<evidence type="ECO:0000313" key="1">
    <source>
        <dbReference type="EMBL" id="EGN95859.1"/>
    </source>
</evidence>
<protein>
    <submittedName>
        <fullName evidence="1">Uncharacterized protein</fullName>
    </submittedName>
</protein>
<organism evidence="2">
    <name type="scientific">Serpula lacrymans var. lacrymans (strain S7.3)</name>
    <name type="common">Dry rot fungus</name>
    <dbReference type="NCBI Taxonomy" id="936435"/>
    <lineage>
        <taxon>Eukaryota</taxon>
        <taxon>Fungi</taxon>
        <taxon>Dikarya</taxon>
        <taxon>Basidiomycota</taxon>
        <taxon>Agaricomycotina</taxon>
        <taxon>Agaricomycetes</taxon>
        <taxon>Agaricomycetidae</taxon>
        <taxon>Boletales</taxon>
        <taxon>Coniophorineae</taxon>
        <taxon>Serpulaceae</taxon>
        <taxon>Serpula</taxon>
    </lineage>
</organism>
<dbReference type="InParanoid" id="F8Q8H1"/>
<keyword evidence="2" id="KW-1185">Reference proteome</keyword>
<accession>F8Q8H1</accession>
<proteinExistence type="predicted"/>
<gene>
    <name evidence="1" type="ORF">SERLA73DRAFT_187089</name>
</gene>
<dbReference type="HOGENOM" id="CLU_2795518_0_0_1"/>
<evidence type="ECO:0000313" key="2">
    <source>
        <dbReference type="Proteomes" id="UP000008063"/>
    </source>
</evidence>
<reference evidence="2" key="1">
    <citation type="journal article" date="2011" name="Science">
        <title>The plant cell wall-decomposing machinery underlies the functional diversity of forest fungi.</title>
        <authorList>
            <person name="Eastwood D.C."/>
            <person name="Floudas D."/>
            <person name="Binder M."/>
            <person name="Majcherczyk A."/>
            <person name="Schneider P."/>
            <person name="Aerts A."/>
            <person name="Asiegbu F.O."/>
            <person name="Baker S.E."/>
            <person name="Barry K."/>
            <person name="Bendiksby M."/>
            <person name="Blumentritt M."/>
            <person name="Coutinho P.M."/>
            <person name="Cullen D."/>
            <person name="de Vries R.P."/>
            <person name="Gathman A."/>
            <person name="Goodell B."/>
            <person name="Henrissat B."/>
            <person name="Ihrmark K."/>
            <person name="Kauserud H."/>
            <person name="Kohler A."/>
            <person name="LaButti K."/>
            <person name="Lapidus A."/>
            <person name="Lavin J.L."/>
            <person name="Lee Y.-H."/>
            <person name="Lindquist E."/>
            <person name="Lilly W."/>
            <person name="Lucas S."/>
            <person name="Morin E."/>
            <person name="Murat C."/>
            <person name="Oguiza J.A."/>
            <person name="Park J."/>
            <person name="Pisabarro A.G."/>
            <person name="Riley R."/>
            <person name="Rosling A."/>
            <person name="Salamov A."/>
            <person name="Schmidt O."/>
            <person name="Schmutz J."/>
            <person name="Skrede I."/>
            <person name="Stenlid J."/>
            <person name="Wiebenga A."/>
            <person name="Xie X."/>
            <person name="Kuees U."/>
            <person name="Hibbett D.S."/>
            <person name="Hoffmeister D."/>
            <person name="Hoegberg N."/>
            <person name="Martin F."/>
            <person name="Grigoriev I.V."/>
            <person name="Watkinson S.C."/>
        </authorList>
    </citation>
    <scope>NUCLEOTIDE SEQUENCE [LARGE SCALE GENOMIC DNA]</scope>
    <source>
        <strain evidence="2">strain S7.3</strain>
    </source>
</reference>
<dbReference type="Proteomes" id="UP000008063">
    <property type="component" value="Unassembled WGS sequence"/>
</dbReference>
<dbReference type="EMBL" id="GL945485">
    <property type="protein sequence ID" value="EGN95859.1"/>
    <property type="molecule type" value="Genomic_DNA"/>
</dbReference>
<dbReference type="AlphaFoldDB" id="F8Q8H1"/>
<sequence length="68" mass="7807">MIKTYYCDHSNLLVLAFVIRRPRSPSYLKAAASGDSIKPKSSSHSYQIPRRMFMAATCLSFLREYPHP</sequence>
<name>F8Q8H1_SERL3</name>